<name>A0ACB7ER95_NIBAL</name>
<dbReference type="EMBL" id="CM024791">
    <property type="protein sequence ID" value="KAG8004366.1"/>
    <property type="molecule type" value="Genomic_DNA"/>
</dbReference>
<keyword evidence="1" id="KW-0418">Kinase</keyword>
<sequence>MTRSCQLSLPGIEPVVSVPLTRLSSRLSSVCNFMCHEKCLKTLRSVCSCMSPSLIRVMCELHVHADCAAFSCADCRTSHLDVTLEQVGYVPPPLEEGNLASAARCEVCRRSCGSSDVMAGMRCEWLRHYGKNQVNLRGSTHLSSCPGIIDSLIIDQLVLAVSSDMSLPVSSLQSHAACTSACHQSALWDRSALHAAASGLRPASTPENFSKMHCYRITESCRP</sequence>
<proteinExistence type="predicted"/>
<gene>
    <name evidence="1" type="primary">DGKQ.4</name>
    <name evidence="1" type="ORF">GBF38_009333</name>
</gene>
<accession>A0ACB7ER95</accession>
<evidence type="ECO:0000313" key="2">
    <source>
        <dbReference type="Proteomes" id="UP000805704"/>
    </source>
</evidence>
<dbReference type="Proteomes" id="UP000805704">
    <property type="component" value="Chromosome 3"/>
</dbReference>
<keyword evidence="1" id="KW-0808">Transferase</keyword>
<comment type="caution">
    <text evidence="1">The sequence shown here is derived from an EMBL/GenBank/DDBJ whole genome shotgun (WGS) entry which is preliminary data.</text>
</comment>
<evidence type="ECO:0000313" key="1">
    <source>
        <dbReference type="EMBL" id="KAG8004366.1"/>
    </source>
</evidence>
<reference evidence="1" key="1">
    <citation type="submission" date="2020-04" db="EMBL/GenBank/DDBJ databases">
        <title>A chromosome-scale assembly and high-density genetic map of the yellow drum (Nibea albiflora) genome.</title>
        <authorList>
            <person name="Xu D."/>
            <person name="Zhang W."/>
            <person name="Chen R."/>
            <person name="Tan P."/>
            <person name="Wang L."/>
            <person name="Song H."/>
            <person name="Tian L."/>
            <person name="Zhu Q."/>
            <person name="Wang B."/>
        </authorList>
    </citation>
    <scope>NUCLEOTIDE SEQUENCE</scope>
    <source>
        <strain evidence="1">ZJHYS-2018</strain>
    </source>
</reference>
<keyword evidence="2" id="KW-1185">Reference proteome</keyword>
<protein>
    <submittedName>
        <fullName evidence="1">Diacylglycerol kinase theta</fullName>
    </submittedName>
</protein>
<organism evidence="1 2">
    <name type="scientific">Nibea albiflora</name>
    <name type="common">Yellow drum</name>
    <name type="synonym">Corvina albiflora</name>
    <dbReference type="NCBI Taxonomy" id="240163"/>
    <lineage>
        <taxon>Eukaryota</taxon>
        <taxon>Metazoa</taxon>
        <taxon>Chordata</taxon>
        <taxon>Craniata</taxon>
        <taxon>Vertebrata</taxon>
        <taxon>Euteleostomi</taxon>
        <taxon>Actinopterygii</taxon>
        <taxon>Neopterygii</taxon>
        <taxon>Teleostei</taxon>
        <taxon>Neoteleostei</taxon>
        <taxon>Acanthomorphata</taxon>
        <taxon>Eupercaria</taxon>
        <taxon>Sciaenidae</taxon>
        <taxon>Nibea</taxon>
    </lineage>
</organism>